<keyword evidence="2" id="KW-0378">Hydrolase</keyword>
<dbReference type="PANTHER" id="PTHR43343">
    <property type="entry name" value="PEPTIDASE S12"/>
    <property type="match status" value="1"/>
</dbReference>
<protein>
    <recommendedName>
        <fullName evidence="3">PDZ domain-containing protein</fullName>
    </recommendedName>
</protein>
<comment type="caution">
    <text evidence="4">The sequence shown here is derived from an EMBL/GenBank/DDBJ whole genome shotgun (WGS) entry which is preliminary data.</text>
</comment>
<name>A0A017HGI5_9RHOB</name>
<proteinExistence type="predicted"/>
<dbReference type="PRINTS" id="PR00834">
    <property type="entry name" value="PROTEASES2C"/>
</dbReference>
<dbReference type="InterPro" id="IPR009003">
    <property type="entry name" value="Peptidase_S1_PA"/>
</dbReference>
<dbReference type="Gene3D" id="2.30.42.10">
    <property type="match status" value="1"/>
</dbReference>
<dbReference type="EMBL" id="AOSK01000132">
    <property type="protein sequence ID" value="EYD72914.1"/>
    <property type="molecule type" value="Genomic_DNA"/>
</dbReference>
<dbReference type="SUPFAM" id="SSF50156">
    <property type="entry name" value="PDZ domain-like"/>
    <property type="match status" value="1"/>
</dbReference>
<feature type="domain" description="PDZ" evidence="3">
    <location>
        <begin position="191"/>
        <end position="276"/>
    </location>
</feature>
<keyword evidence="1" id="KW-0645">Protease</keyword>
<sequence length="291" mass="29946">MSDLLADLSRRLSALAGQLAPHLVAVQSGHRTASGFIWREGLVVTSDEALESEEGISLTLPDGTRRPAALAGRDPSTDIVLLRVDQPLGQPAELDIGTPRAVGELALALGRGAEGPVAALGVVGVVGPAWRSLRGGNIDALIRLDLRLPRAAEGGLAVDAEGRPFGMAVHGPRRSTLVIPGATIERVAAHLLEHGRVGRGYLGLGLQPVRIDASGEHGVLVSSVDEAGPGRQAGLLQGDIITRFGGEPVGGMRGLMARLGPDSIGRTVEIGVLRGGAPTVVTLTIGERPTT</sequence>
<dbReference type="Proteomes" id="UP000019666">
    <property type="component" value="Unassembled WGS sequence"/>
</dbReference>
<reference evidence="4 5" key="1">
    <citation type="submission" date="2013-02" db="EMBL/GenBank/DDBJ databases">
        <authorList>
            <person name="Fiebig A."/>
            <person name="Goeker M."/>
            <person name="Klenk H.-P.P."/>
        </authorList>
    </citation>
    <scope>NUCLEOTIDE SEQUENCE [LARGE SCALE GENOMIC DNA]</scope>
    <source>
        <strain evidence="4 5">DSM 19309</strain>
    </source>
</reference>
<dbReference type="GO" id="GO:0006508">
    <property type="term" value="P:proteolysis"/>
    <property type="evidence" value="ECO:0007669"/>
    <property type="project" value="UniProtKB-KW"/>
</dbReference>
<evidence type="ECO:0000259" key="3">
    <source>
        <dbReference type="PROSITE" id="PS50106"/>
    </source>
</evidence>
<evidence type="ECO:0000256" key="1">
    <source>
        <dbReference type="ARBA" id="ARBA00022670"/>
    </source>
</evidence>
<dbReference type="SMART" id="SM00228">
    <property type="entry name" value="PDZ"/>
    <property type="match status" value="1"/>
</dbReference>
<dbReference type="PATRIC" id="fig|442562.3.peg.4714"/>
<dbReference type="InterPro" id="IPR051201">
    <property type="entry name" value="Chloro_Bact_Ser_Proteases"/>
</dbReference>
<dbReference type="InterPro" id="IPR036034">
    <property type="entry name" value="PDZ_sf"/>
</dbReference>
<gene>
    <name evidence="4" type="ORF">Rumeso_04790</name>
</gene>
<dbReference type="Pfam" id="PF13180">
    <property type="entry name" value="PDZ_2"/>
    <property type="match status" value="1"/>
</dbReference>
<evidence type="ECO:0000256" key="2">
    <source>
        <dbReference type="ARBA" id="ARBA00022801"/>
    </source>
</evidence>
<dbReference type="InterPro" id="IPR001940">
    <property type="entry name" value="Peptidase_S1C"/>
</dbReference>
<keyword evidence="5" id="KW-1185">Reference proteome</keyword>
<accession>A0A017HGI5</accession>
<dbReference type="Pfam" id="PF13365">
    <property type="entry name" value="Trypsin_2"/>
    <property type="match status" value="1"/>
</dbReference>
<dbReference type="GO" id="GO:0004252">
    <property type="term" value="F:serine-type endopeptidase activity"/>
    <property type="evidence" value="ECO:0007669"/>
    <property type="project" value="InterPro"/>
</dbReference>
<dbReference type="PANTHER" id="PTHR43343:SF3">
    <property type="entry name" value="PROTEASE DO-LIKE 8, CHLOROPLASTIC"/>
    <property type="match status" value="1"/>
</dbReference>
<dbReference type="RefSeq" id="WP_037278879.1">
    <property type="nucleotide sequence ID" value="NZ_KK088558.1"/>
</dbReference>
<dbReference type="SUPFAM" id="SSF50494">
    <property type="entry name" value="Trypsin-like serine proteases"/>
    <property type="match status" value="1"/>
</dbReference>
<dbReference type="HOGENOM" id="CLU_020120_2_2_5"/>
<dbReference type="PROSITE" id="PS50106">
    <property type="entry name" value="PDZ"/>
    <property type="match status" value="1"/>
</dbReference>
<evidence type="ECO:0000313" key="5">
    <source>
        <dbReference type="Proteomes" id="UP000019666"/>
    </source>
</evidence>
<dbReference type="InterPro" id="IPR001478">
    <property type="entry name" value="PDZ"/>
</dbReference>
<dbReference type="STRING" id="442562.Rumeso_04790"/>
<evidence type="ECO:0000313" key="4">
    <source>
        <dbReference type="EMBL" id="EYD72914.1"/>
    </source>
</evidence>
<dbReference type="OrthoDB" id="9792183at2"/>
<dbReference type="Gene3D" id="2.40.10.120">
    <property type="match status" value="1"/>
</dbReference>
<dbReference type="AlphaFoldDB" id="A0A017HGI5"/>
<organism evidence="4 5">
    <name type="scientific">Rubellimicrobium mesophilum DSM 19309</name>
    <dbReference type="NCBI Taxonomy" id="442562"/>
    <lineage>
        <taxon>Bacteria</taxon>
        <taxon>Pseudomonadati</taxon>
        <taxon>Pseudomonadota</taxon>
        <taxon>Alphaproteobacteria</taxon>
        <taxon>Rhodobacterales</taxon>
        <taxon>Roseobacteraceae</taxon>
        <taxon>Rubellimicrobium</taxon>
    </lineage>
</organism>